<accession>A0A369K9F0</accession>
<reference evidence="1" key="1">
    <citation type="submission" date="2018-04" db="EMBL/GenBank/DDBJ databases">
        <title>Whole genome sequencing of Hypsizygus marmoreus.</title>
        <authorList>
            <person name="Choi I.-G."/>
            <person name="Min B."/>
            <person name="Kim J.-G."/>
            <person name="Kim S."/>
            <person name="Oh Y.-L."/>
            <person name="Kong W.-S."/>
            <person name="Park H."/>
            <person name="Jeong J."/>
            <person name="Song E.-S."/>
        </authorList>
    </citation>
    <scope>NUCLEOTIDE SEQUENCE [LARGE SCALE GENOMIC DNA]</scope>
    <source>
        <strain evidence="1">51987-8</strain>
    </source>
</reference>
<protein>
    <submittedName>
        <fullName evidence="1">Uncharacterized protein</fullName>
    </submittedName>
</protein>
<dbReference type="EMBL" id="LUEZ02000006">
    <property type="protein sequence ID" value="RDB30202.1"/>
    <property type="molecule type" value="Genomic_DNA"/>
</dbReference>
<proteinExistence type="predicted"/>
<name>A0A369K9F0_HYPMA</name>
<evidence type="ECO:0000313" key="2">
    <source>
        <dbReference type="Proteomes" id="UP000076154"/>
    </source>
</evidence>
<dbReference type="AlphaFoldDB" id="A0A369K9F0"/>
<dbReference type="OrthoDB" id="2829169at2759"/>
<organism evidence="1 2">
    <name type="scientific">Hypsizygus marmoreus</name>
    <name type="common">White beech mushroom</name>
    <name type="synonym">Agaricus marmoreus</name>
    <dbReference type="NCBI Taxonomy" id="39966"/>
    <lineage>
        <taxon>Eukaryota</taxon>
        <taxon>Fungi</taxon>
        <taxon>Dikarya</taxon>
        <taxon>Basidiomycota</taxon>
        <taxon>Agaricomycotina</taxon>
        <taxon>Agaricomycetes</taxon>
        <taxon>Agaricomycetidae</taxon>
        <taxon>Agaricales</taxon>
        <taxon>Tricholomatineae</taxon>
        <taxon>Lyophyllaceae</taxon>
        <taxon>Hypsizygus</taxon>
    </lineage>
</organism>
<gene>
    <name evidence="1" type="ORF">Hypma_010458</name>
</gene>
<dbReference type="STRING" id="39966.A0A369K9F0"/>
<comment type="caution">
    <text evidence="1">The sequence shown here is derived from an EMBL/GenBank/DDBJ whole genome shotgun (WGS) entry which is preliminary data.</text>
</comment>
<dbReference type="Proteomes" id="UP000076154">
    <property type="component" value="Unassembled WGS sequence"/>
</dbReference>
<sequence length="207" mass="23263">MHQRHLRPIKPFVIASFTNYLMQFLADPEVELLSKQACDDAVSNIGTPPDKTTNIFDAKFMKLFKGPVPGQLFVDWGDKVRIAFAMHVDFFNSNTGTYLPSWCYPRTKECDLEQINHFIRPIMDQLEIGWKHGFHILCTADSPERGKDVEVAVALSINDLPAARKVSGTAGHGANFYCTVCDGYKCCNIDAMEAETSKPQTPAFHYP</sequence>
<evidence type="ECO:0000313" key="1">
    <source>
        <dbReference type="EMBL" id="RDB30202.1"/>
    </source>
</evidence>
<keyword evidence="2" id="KW-1185">Reference proteome</keyword>
<dbReference type="InParanoid" id="A0A369K9F0"/>